<dbReference type="Proteomes" id="UP000054785">
    <property type="component" value="Unassembled WGS sequence"/>
</dbReference>
<reference evidence="1 2" key="1">
    <citation type="submission" date="2015-11" db="EMBL/GenBank/DDBJ databases">
        <title>Genomic analysis of 38 Legionella species identifies large and diverse effector repertoires.</title>
        <authorList>
            <person name="Burstein D."/>
            <person name="Amaro F."/>
            <person name="Zusman T."/>
            <person name="Lifshitz Z."/>
            <person name="Cohen O."/>
            <person name="Gilbert J.A."/>
            <person name="Pupko T."/>
            <person name="Shuman H.A."/>
            <person name="Segal G."/>
        </authorList>
    </citation>
    <scope>NUCLEOTIDE SEQUENCE [LARGE SCALE GENOMIC DNA]</scope>
    <source>
        <strain evidence="1 2">ATCC 49504</strain>
    </source>
</reference>
<comment type="caution">
    <text evidence="1">The sequence shown here is derived from an EMBL/GenBank/DDBJ whole genome shotgun (WGS) entry which is preliminary data.</text>
</comment>
<organism evidence="1 2">
    <name type="scientific">Legionella geestiana</name>
    <dbReference type="NCBI Taxonomy" id="45065"/>
    <lineage>
        <taxon>Bacteria</taxon>
        <taxon>Pseudomonadati</taxon>
        <taxon>Pseudomonadota</taxon>
        <taxon>Gammaproteobacteria</taxon>
        <taxon>Legionellales</taxon>
        <taxon>Legionellaceae</taxon>
        <taxon>Legionella</taxon>
    </lineage>
</organism>
<accession>A0A0W0UA08</accession>
<dbReference type="SUPFAM" id="SSF51197">
    <property type="entry name" value="Clavaminate synthase-like"/>
    <property type="match status" value="1"/>
</dbReference>
<sequence>MKWQVCHGETMSKDVFFRTLSEQCYVHVPFKVPHGAVDLAVAAFFRFLQAPAAIKTHIDFSIAPLHRRGDVGYKHRLATDDIYNDDKEFFHYHPAIESHYADFLCENPVVADLIQCARPLWDATATTVRETLTRFEKHSPGIVNRVFDTTNPHILLRFLKYDWTDSGRNLAKPHFDAGSCTLAIAESTQGLRIGRDADTLSLVNHRPGQAIFMFSSNYRQLLQNDAFQPGWHDVIQIDDTLKGRPFSRWAIVAFIEAHGVKALSRNETHKWALNG</sequence>
<dbReference type="PATRIC" id="fig|45065.4.peg.9"/>
<dbReference type="EMBL" id="LNYC01000001">
    <property type="protein sequence ID" value="KTD04824.1"/>
    <property type="molecule type" value="Genomic_DNA"/>
</dbReference>
<evidence type="ECO:0008006" key="3">
    <source>
        <dbReference type="Google" id="ProtNLM"/>
    </source>
</evidence>
<gene>
    <name evidence="1" type="ORF">Lgee_0008</name>
</gene>
<dbReference type="AlphaFoldDB" id="A0A0W0UA08"/>
<evidence type="ECO:0000313" key="1">
    <source>
        <dbReference type="EMBL" id="KTD04824.1"/>
    </source>
</evidence>
<evidence type="ECO:0000313" key="2">
    <source>
        <dbReference type="Proteomes" id="UP000054785"/>
    </source>
</evidence>
<dbReference type="Gene3D" id="2.60.120.330">
    <property type="entry name" value="B-lactam Antibiotic, Isopenicillin N Synthase, Chain"/>
    <property type="match status" value="1"/>
</dbReference>
<dbReference type="InterPro" id="IPR027443">
    <property type="entry name" value="IPNS-like_sf"/>
</dbReference>
<keyword evidence="2" id="KW-1185">Reference proteome</keyword>
<proteinExistence type="predicted"/>
<protein>
    <recommendedName>
        <fullName evidence="3">2OG-Fe(II) oxygenase</fullName>
    </recommendedName>
</protein>
<name>A0A0W0UA08_9GAMM</name>